<feature type="domain" description="Tyr recombinase" evidence="2">
    <location>
        <begin position="24"/>
        <end position="83"/>
    </location>
</feature>
<reference evidence="3" key="1">
    <citation type="submission" date="2013-08" db="EMBL/GenBank/DDBJ databases">
        <authorList>
            <person name="Mendez C."/>
            <person name="Richter M."/>
            <person name="Ferrer M."/>
            <person name="Sanchez J."/>
        </authorList>
    </citation>
    <scope>NUCLEOTIDE SEQUENCE</scope>
</reference>
<gene>
    <name evidence="3" type="ORF">B1A_12811</name>
</gene>
<dbReference type="InterPro" id="IPR013762">
    <property type="entry name" value="Integrase-like_cat_sf"/>
</dbReference>
<comment type="caution">
    <text evidence="3">The sequence shown here is derived from an EMBL/GenBank/DDBJ whole genome shotgun (WGS) entry which is preliminary data.</text>
</comment>
<dbReference type="InterPro" id="IPR002104">
    <property type="entry name" value="Integrase_catalytic"/>
</dbReference>
<dbReference type="Gene3D" id="1.10.443.10">
    <property type="entry name" value="Intergrase catalytic core"/>
    <property type="match status" value="1"/>
</dbReference>
<dbReference type="GO" id="GO:0006310">
    <property type="term" value="P:DNA recombination"/>
    <property type="evidence" value="ECO:0007669"/>
    <property type="project" value="UniProtKB-KW"/>
</dbReference>
<protein>
    <submittedName>
        <fullName evidence="3">Integrase family protein</fullName>
    </submittedName>
</protein>
<reference evidence="3" key="2">
    <citation type="journal article" date="2014" name="ISME J.">
        <title>Microbial stratification in low pH oxic and suboxic macroscopic growths along an acid mine drainage.</title>
        <authorList>
            <person name="Mendez-Garcia C."/>
            <person name="Mesa V."/>
            <person name="Sprenger R.R."/>
            <person name="Richter M."/>
            <person name="Diez M.S."/>
            <person name="Solano J."/>
            <person name="Bargiela R."/>
            <person name="Golyshina O.V."/>
            <person name="Manteca A."/>
            <person name="Ramos J.L."/>
            <person name="Gallego J.R."/>
            <person name="Llorente I."/>
            <person name="Martins Dos Santos V.A."/>
            <person name="Jensen O.N."/>
            <person name="Pelaez A.I."/>
            <person name="Sanchez J."/>
            <person name="Ferrer M."/>
        </authorList>
    </citation>
    <scope>NUCLEOTIDE SEQUENCE</scope>
</reference>
<dbReference type="GO" id="GO:0003677">
    <property type="term" value="F:DNA binding"/>
    <property type="evidence" value="ECO:0007669"/>
    <property type="project" value="InterPro"/>
</dbReference>
<evidence type="ECO:0000259" key="2">
    <source>
        <dbReference type="Pfam" id="PF00589"/>
    </source>
</evidence>
<dbReference type="SUPFAM" id="SSF56349">
    <property type="entry name" value="DNA breaking-rejoining enzymes"/>
    <property type="match status" value="1"/>
</dbReference>
<name>T1BGE5_9ZZZZ</name>
<dbReference type="InterPro" id="IPR011010">
    <property type="entry name" value="DNA_brk_join_enz"/>
</dbReference>
<accession>T1BGE5</accession>
<evidence type="ECO:0000256" key="1">
    <source>
        <dbReference type="ARBA" id="ARBA00023172"/>
    </source>
</evidence>
<dbReference type="AlphaFoldDB" id="T1BGE5"/>
<feature type="non-terminal residue" evidence="3">
    <location>
        <position position="1"/>
    </location>
</feature>
<organism evidence="3">
    <name type="scientific">mine drainage metagenome</name>
    <dbReference type="NCBI Taxonomy" id="410659"/>
    <lineage>
        <taxon>unclassified sequences</taxon>
        <taxon>metagenomes</taxon>
        <taxon>ecological metagenomes</taxon>
    </lineage>
</organism>
<proteinExistence type="predicted"/>
<evidence type="ECO:0000313" key="3">
    <source>
        <dbReference type="EMBL" id="EQD52184.1"/>
    </source>
</evidence>
<keyword evidence="1" id="KW-0233">DNA recombination</keyword>
<sequence length="126" mass="14391">PVRKPLRMMITKGWVRARERAADKWKKLTGEPAPEGFRNLRVHDLKHTYGRRLRAAGVSFEDRQDLLGHKSTRITTHYSASEFANLIAASEKALEKSPTKLPQTNGSFARAIQKRTPKPLNLQELF</sequence>
<dbReference type="GO" id="GO:0015074">
    <property type="term" value="P:DNA integration"/>
    <property type="evidence" value="ECO:0007669"/>
    <property type="project" value="InterPro"/>
</dbReference>
<dbReference type="EMBL" id="AUZX01009336">
    <property type="protein sequence ID" value="EQD52184.1"/>
    <property type="molecule type" value="Genomic_DNA"/>
</dbReference>
<dbReference type="Pfam" id="PF00589">
    <property type="entry name" value="Phage_integrase"/>
    <property type="match status" value="1"/>
</dbReference>